<dbReference type="Pfam" id="PF04937">
    <property type="entry name" value="DUF659"/>
    <property type="match status" value="1"/>
</dbReference>
<feature type="domain" description="DUF659" evidence="1">
    <location>
        <begin position="124"/>
        <end position="266"/>
    </location>
</feature>
<evidence type="ECO:0000313" key="3">
    <source>
        <dbReference type="Proteomes" id="UP000475862"/>
    </source>
</evidence>
<sequence length="355" mass="40382">MPKVKQNLSNRLQTYVNLYGPNIFSINKSVLFCKICEIKVNSDKKFNVSQHIKSDKHIKGLARYEYQINRKQQQLLTATSNISKKSSFNKDLCEAFISANIPLNKLENPKFKTFLEVYTKNDIPSESTLRKGYVDDIYNKTMDKIRKIISDKKIWVSIDETTDVQGRYIANVIVGTLEENNAGNIFLLNSEELEKANHSTISKLFDRSMSILWPAGIQHDNVLLFLSDAAPYMVKLGEVLKSLYSKMIHVTCVVHGLHRVAEEVRNRNDAVSIKDAQDNIIKPGLENNLTYIKSNFAKLTLAIEQLQRQHIPLSDSLKIVQDIQKSFETLSGPSGKSVQNKFNQVQEKNRGLSAC</sequence>
<protein>
    <recommendedName>
        <fullName evidence="1">DUF659 domain-containing protein</fullName>
    </recommendedName>
</protein>
<dbReference type="GO" id="GO:0006357">
    <property type="term" value="P:regulation of transcription by RNA polymerase II"/>
    <property type="evidence" value="ECO:0007669"/>
    <property type="project" value="InterPro"/>
</dbReference>
<gene>
    <name evidence="2" type="ORF">AGLY_006782</name>
</gene>
<dbReference type="AlphaFoldDB" id="A0A6G0TR51"/>
<reference evidence="2 3" key="1">
    <citation type="submission" date="2019-08" db="EMBL/GenBank/DDBJ databases">
        <title>The genome of the soybean aphid Biotype 1, its phylome, world population structure and adaptation to the North American continent.</title>
        <authorList>
            <person name="Giordano R."/>
            <person name="Donthu R.K."/>
            <person name="Hernandez A.G."/>
            <person name="Wright C.L."/>
            <person name="Zimin A.V."/>
        </authorList>
    </citation>
    <scope>NUCLEOTIDE SEQUENCE [LARGE SCALE GENOMIC DNA]</scope>
    <source>
        <tissue evidence="2">Whole aphids</tissue>
    </source>
</reference>
<dbReference type="InterPro" id="IPR007021">
    <property type="entry name" value="DUF659"/>
</dbReference>
<proteinExistence type="predicted"/>
<accession>A0A6G0TR51</accession>
<dbReference type="PANTHER" id="PTHR32344:SF1">
    <property type="entry name" value="U1-TYPE DOMAIN-CONTAINING PROTEIN"/>
    <property type="match status" value="1"/>
</dbReference>
<organism evidence="2 3">
    <name type="scientific">Aphis glycines</name>
    <name type="common">Soybean aphid</name>
    <dbReference type="NCBI Taxonomy" id="307491"/>
    <lineage>
        <taxon>Eukaryota</taxon>
        <taxon>Metazoa</taxon>
        <taxon>Ecdysozoa</taxon>
        <taxon>Arthropoda</taxon>
        <taxon>Hexapoda</taxon>
        <taxon>Insecta</taxon>
        <taxon>Pterygota</taxon>
        <taxon>Neoptera</taxon>
        <taxon>Paraneoptera</taxon>
        <taxon>Hemiptera</taxon>
        <taxon>Sternorrhyncha</taxon>
        <taxon>Aphidomorpha</taxon>
        <taxon>Aphidoidea</taxon>
        <taxon>Aphididae</taxon>
        <taxon>Aphidini</taxon>
        <taxon>Aphis</taxon>
        <taxon>Aphis</taxon>
    </lineage>
</organism>
<dbReference type="Proteomes" id="UP000475862">
    <property type="component" value="Unassembled WGS sequence"/>
</dbReference>
<dbReference type="Gene3D" id="3.30.160.60">
    <property type="entry name" value="Classic Zinc Finger"/>
    <property type="match status" value="1"/>
</dbReference>
<dbReference type="GO" id="GO:0003690">
    <property type="term" value="F:double-stranded DNA binding"/>
    <property type="evidence" value="ECO:0007669"/>
    <property type="project" value="InterPro"/>
</dbReference>
<dbReference type="OrthoDB" id="6589214at2759"/>
<dbReference type="PANTHER" id="PTHR32344">
    <property type="entry name" value="U1-TYPE DOMAIN-CONTAINING PROTEIN"/>
    <property type="match status" value="1"/>
</dbReference>
<dbReference type="GO" id="GO:0005634">
    <property type="term" value="C:nucleus"/>
    <property type="evidence" value="ECO:0007669"/>
    <property type="project" value="InterPro"/>
</dbReference>
<evidence type="ECO:0000259" key="1">
    <source>
        <dbReference type="Pfam" id="PF04937"/>
    </source>
</evidence>
<dbReference type="EMBL" id="VYZN01000019">
    <property type="protein sequence ID" value="KAE9536975.1"/>
    <property type="molecule type" value="Genomic_DNA"/>
</dbReference>
<comment type="caution">
    <text evidence="2">The sequence shown here is derived from an EMBL/GenBank/DDBJ whole genome shotgun (WGS) entry which is preliminary data.</text>
</comment>
<keyword evidence="3" id="KW-1185">Reference proteome</keyword>
<evidence type="ECO:0000313" key="2">
    <source>
        <dbReference type="EMBL" id="KAE9536975.1"/>
    </source>
</evidence>
<name>A0A6G0TR51_APHGL</name>
<dbReference type="InterPro" id="IPR033375">
    <property type="entry name" value="Cggbp1"/>
</dbReference>